<dbReference type="InterPro" id="IPR002123">
    <property type="entry name" value="Plipid/glycerol_acylTrfase"/>
</dbReference>
<evidence type="ECO:0000256" key="9">
    <source>
        <dbReference type="ARBA" id="ARBA00022679"/>
    </source>
</evidence>
<dbReference type="AlphaFoldDB" id="A0A432WAY6"/>
<dbReference type="GO" id="GO:0006631">
    <property type="term" value="P:fatty acid metabolic process"/>
    <property type="evidence" value="ECO:0007669"/>
    <property type="project" value="TreeGrafter"/>
</dbReference>
<comment type="pathway">
    <text evidence="2 15">Phospholipid metabolism; CDP-diacylglycerol biosynthesis; CDP-diacylglycerol from sn-glycerol 3-phosphate: step 1/3.</text>
</comment>
<evidence type="ECO:0000256" key="2">
    <source>
        <dbReference type="ARBA" id="ARBA00004765"/>
    </source>
</evidence>
<dbReference type="GO" id="GO:0005886">
    <property type="term" value="C:plasma membrane"/>
    <property type="evidence" value="ECO:0007669"/>
    <property type="project" value="UniProtKB-SubCell"/>
</dbReference>
<dbReference type="RefSeq" id="WP_126803590.1">
    <property type="nucleotide sequence ID" value="NZ_PIPL01000001.1"/>
</dbReference>
<dbReference type="HAMAP" id="MF_00393">
    <property type="entry name" value="Glyc3P_acyltrans"/>
    <property type="match status" value="1"/>
</dbReference>
<organism evidence="17 18">
    <name type="scientific">Aliidiomarina minuta</name>
    <dbReference type="NCBI Taxonomy" id="880057"/>
    <lineage>
        <taxon>Bacteria</taxon>
        <taxon>Pseudomonadati</taxon>
        <taxon>Pseudomonadota</taxon>
        <taxon>Gammaproteobacteria</taxon>
        <taxon>Alteromonadales</taxon>
        <taxon>Idiomarinaceae</taxon>
        <taxon>Aliidiomarina</taxon>
    </lineage>
</organism>
<dbReference type="Pfam" id="PF01553">
    <property type="entry name" value="Acyltransferase"/>
    <property type="match status" value="1"/>
</dbReference>
<dbReference type="SMART" id="SM00563">
    <property type="entry name" value="PlsC"/>
    <property type="match status" value="1"/>
</dbReference>
<dbReference type="PANTHER" id="PTHR12563:SF17">
    <property type="entry name" value="DIHYDROXYACETONE PHOSPHATE ACYLTRANSFERASE"/>
    <property type="match status" value="1"/>
</dbReference>
<dbReference type="NCBIfam" id="TIGR03703">
    <property type="entry name" value="plsB"/>
    <property type="match status" value="1"/>
</dbReference>
<sequence length="812" mass="92719">MSMKHLLFSIFKWPVRWLTQFEAIRDEDEATPSAADHLVYVMRSPSFTDLVVAQKATRRLGLPDPTEPLQIGDKTFPRVLYIEDPRGRLKYDYGQPFQELLELHQQQPECNVVMHPIALFWGRNAGREEPAGALTADIEVPNLWKRFMLLLFAGRNIMVRISRPVSLRTMADRHASDTNLGAKLARVARTHFSRLRHAVAGPKLWSRDEMIRSLLRTPVMRQAIADEVKSKKVSEAKAEQRAKTYLEEIAADYREGLVRFGDRVMTWLWNRLYNGIDVRHGETVRKLAQDGHEIIYVPCHRSHMDYLLLSYVIYKEGLVPPHIAAGVNLNFWPAGPIFRRGGAFFIRRSFRGNKLYSIAFREYLGRLFQKGYSVEYFMEGGRSRTGRLLAPKTGMLAMTFQGQLRGISRPISLVPVYIGYEHVMEVSTYHKELRGNNKKKESVFQVFGILRKLRNFGHGYVTFGKPVRLDEYLDEHQPDWRDSSTRGLEEPAKPSWMTPRVNQLADKLMRHINDGAVVNSVNLSGLCLLCSENRSLTKEELIRQFDGYLQLLSEVPYSSFAVAPEVTGEELWKQATKMNKFEVHSDAVGDVATLLPEQAISLTYYRNNILHLFAVPALVAIYSLAHQRFQSSDAATFIARLIPMLRAELYLSQDVEDVPVWTAAICEQLHEQGWLQYDGEQYSVPAHDSSGYFQLRLLANSINETLIRYGIVLELLQQSGSLSRTDLEKHSELLAERLGSMHGIDAPEFFDKRIFSTLVNVLKQQGYIVVAESGEYCSDQRVALLSDEIDSLLPSSIVQTIRQSVQKLLGSH</sequence>
<evidence type="ECO:0000313" key="18">
    <source>
        <dbReference type="Proteomes" id="UP000288293"/>
    </source>
</evidence>
<dbReference type="InterPro" id="IPR041728">
    <property type="entry name" value="GPAT/DHAPAT_LPLAT"/>
</dbReference>
<evidence type="ECO:0000256" key="12">
    <source>
        <dbReference type="ARBA" id="ARBA00023264"/>
    </source>
</evidence>
<comment type="domain">
    <text evidence="15">The HXXXXD motif is essential for acyltransferase activity and may constitute the binding site for the phosphate moiety of the glycerol-3-phosphate.</text>
</comment>
<reference evidence="17 18" key="1">
    <citation type="journal article" date="2011" name="Front. Microbiol.">
        <title>Genomic signatures of strain selection and enhancement in Bacillus atrophaeus var. globigii, a historical biowarfare simulant.</title>
        <authorList>
            <person name="Gibbons H.S."/>
            <person name="Broomall S.M."/>
            <person name="McNew L.A."/>
            <person name="Daligault H."/>
            <person name="Chapman C."/>
            <person name="Bruce D."/>
            <person name="Karavis M."/>
            <person name="Krepps M."/>
            <person name="McGregor P.A."/>
            <person name="Hong C."/>
            <person name="Park K.H."/>
            <person name="Akmal A."/>
            <person name="Feldman A."/>
            <person name="Lin J.S."/>
            <person name="Chang W.E."/>
            <person name="Higgs B.W."/>
            <person name="Demirev P."/>
            <person name="Lindquist J."/>
            <person name="Liem A."/>
            <person name="Fochler E."/>
            <person name="Read T.D."/>
            <person name="Tapia R."/>
            <person name="Johnson S."/>
            <person name="Bishop-Lilly K.A."/>
            <person name="Detter C."/>
            <person name="Han C."/>
            <person name="Sozhamannan S."/>
            <person name="Rosenzweig C.N."/>
            <person name="Skowronski E.W."/>
        </authorList>
    </citation>
    <scope>NUCLEOTIDE SEQUENCE [LARGE SCALE GENOMIC DNA]</scope>
    <source>
        <strain evidence="17 18">MLST1</strain>
    </source>
</reference>
<dbReference type="OrthoDB" id="335193at2"/>
<keyword evidence="13 15" id="KW-0012">Acyltransferase</keyword>
<dbReference type="EMBL" id="PIPL01000001">
    <property type="protein sequence ID" value="RUO27146.1"/>
    <property type="molecule type" value="Genomic_DNA"/>
</dbReference>
<keyword evidence="9 15" id="KW-0808">Transferase</keyword>
<dbReference type="Pfam" id="PF19277">
    <property type="entry name" value="GPAT_C"/>
    <property type="match status" value="1"/>
</dbReference>
<evidence type="ECO:0000259" key="16">
    <source>
        <dbReference type="SMART" id="SM00563"/>
    </source>
</evidence>
<dbReference type="SUPFAM" id="SSF69593">
    <property type="entry name" value="Glycerol-3-phosphate (1)-acyltransferase"/>
    <property type="match status" value="1"/>
</dbReference>
<keyword evidence="11 15" id="KW-0594">Phospholipid biosynthesis</keyword>
<comment type="subcellular location">
    <subcellularLocation>
        <location evidence="1 15">Cell membrane</location>
        <topology evidence="1 15">Peripheral membrane protein</topology>
        <orientation evidence="1 15">Cytoplasmic side</orientation>
    </subcellularLocation>
</comment>
<evidence type="ECO:0000313" key="17">
    <source>
        <dbReference type="EMBL" id="RUO27146.1"/>
    </source>
</evidence>
<dbReference type="UniPathway" id="UPA00557">
    <property type="reaction ID" value="UER00612"/>
</dbReference>
<dbReference type="PIRSF" id="PIRSF500064">
    <property type="entry name" value="GPAT"/>
    <property type="match status" value="1"/>
</dbReference>
<accession>A0A432WAY6</accession>
<evidence type="ECO:0000256" key="5">
    <source>
        <dbReference type="ARBA" id="ARBA00013113"/>
    </source>
</evidence>
<dbReference type="CDD" id="cd07993">
    <property type="entry name" value="LPLAT_DHAPAT-like"/>
    <property type="match status" value="1"/>
</dbReference>
<comment type="similarity">
    <text evidence="4 15">Belongs to the GPAT/DAPAT family.</text>
</comment>
<gene>
    <name evidence="15" type="primary">plsB</name>
    <name evidence="17" type="ORF">CWE09_08800</name>
</gene>
<evidence type="ECO:0000256" key="10">
    <source>
        <dbReference type="ARBA" id="ARBA00023136"/>
    </source>
</evidence>
<evidence type="ECO:0000256" key="8">
    <source>
        <dbReference type="ARBA" id="ARBA00022516"/>
    </source>
</evidence>
<comment type="pathway">
    <text evidence="3">Lipid metabolism.</text>
</comment>
<dbReference type="EC" id="2.3.1.15" evidence="5 15"/>
<name>A0A432WAY6_9GAMM</name>
<evidence type="ECO:0000256" key="4">
    <source>
        <dbReference type="ARBA" id="ARBA00007937"/>
    </source>
</evidence>
<keyword evidence="8 15" id="KW-0444">Lipid biosynthesis</keyword>
<evidence type="ECO:0000256" key="7">
    <source>
        <dbReference type="ARBA" id="ARBA00022475"/>
    </source>
</evidence>
<proteinExistence type="inferred from homology"/>
<keyword evidence="18" id="KW-1185">Reference proteome</keyword>
<comment type="caution">
    <text evidence="17">The sequence shown here is derived from an EMBL/GenBank/DDBJ whole genome shotgun (WGS) entry which is preliminary data.</text>
</comment>
<dbReference type="GO" id="GO:0016024">
    <property type="term" value="P:CDP-diacylglycerol biosynthetic process"/>
    <property type="evidence" value="ECO:0007669"/>
    <property type="project" value="UniProtKB-UniRule"/>
</dbReference>
<dbReference type="NCBIfam" id="NF003441">
    <property type="entry name" value="PRK04974.1"/>
    <property type="match status" value="1"/>
</dbReference>
<dbReference type="InterPro" id="IPR045520">
    <property type="entry name" value="GPAT/DHAPAT_C"/>
</dbReference>
<keyword evidence="7 15" id="KW-1003">Cell membrane</keyword>
<evidence type="ECO:0000256" key="3">
    <source>
        <dbReference type="ARBA" id="ARBA00005189"/>
    </source>
</evidence>
<keyword evidence="12 15" id="KW-1208">Phospholipid metabolism</keyword>
<comment type="catalytic activity">
    <reaction evidence="14 15">
        <text>sn-glycerol 3-phosphate + an acyl-CoA = a 1-acyl-sn-glycero-3-phosphate + CoA</text>
        <dbReference type="Rhea" id="RHEA:15325"/>
        <dbReference type="ChEBI" id="CHEBI:57287"/>
        <dbReference type="ChEBI" id="CHEBI:57597"/>
        <dbReference type="ChEBI" id="CHEBI:57970"/>
        <dbReference type="ChEBI" id="CHEBI:58342"/>
        <dbReference type="EC" id="2.3.1.15"/>
    </reaction>
</comment>
<evidence type="ECO:0000256" key="11">
    <source>
        <dbReference type="ARBA" id="ARBA00023209"/>
    </source>
</evidence>
<keyword evidence="15" id="KW-0443">Lipid metabolism</keyword>
<dbReference type="GO" id="GO:0004366">
    <property type="term" value="F:glycerol-3-phosphate O-acyltransferase activity"/>
    <property type="evidence" value="ECO:0007669"/>
    <property type="project" value="UniProtKB-UniRule"/>
</dbReference>
<evidence type="ECO:0000256" key="15">
    <source>
        <dbReference type="HAMAP-Rule" id="MF_00393"/>
    </source>
</evidence>
<dbReference type="PANTHER" id="PTHR12563">
    <property type="entry name" value="GLYCEROL-3-PHOSPHATE ACYLTRANSFERASE"/>
    <property type="match status" value="1"/>
</dbReference>
<dbReference type="InterPro" id="IPR022284">
    <property type="entry name" value="GPAT/DHAPAT"/>
</dbReference>
<evidence type="ECO:0000256" key="14">
    <source>
        <dbReference type="ARBA" id="ARBA00048427"/>
    </source>
</evidence>
<protein>
    <recommendedName>
        <fullName evidence="6 15">Glycerol-3-phosphate acyltransferase</fullName>
        <shortName evidence="15">GPAT</shortName>
        <ecNumber evidence="5 15">2.3.1.15</ecNumber>
    </recommendedName>
</protein>
<evidence type="ECO:0000256" key="1">
    <source>
        <dbReference type="ARBA" id="ARBA00004413"/>
    </source>
</evidence>
<feature type="domain" description="Phospholipid/glycerol acyltransferase" evidence="16">
    <location>
        <begin position="294"/>
        <end position="421"/>
    </location>
</feature>
<feature type="short sequence motif" description="HXXXXD motif" evidence="15">
    <location>
        <begin position="299"/>
        <end position="304"/>
    </location>
</feature>
<evidence type="ECO:0000256" key="6">
    <source>
        <dbReference type="ARBA" id="ARBA00013432"/>
    </source>
</evidence>
<keyword evidence="10 15" id="KW-0472">Membrane</keyword>
<evidence type="ECO:0000256" key="13">
    <source>
        <dbReference type="ARBA" id="ARBA00023315"/>
    </source>
</evidence>
<dbReference type="Proteomes" id="UP000288293">
    <property type="component" value="Unassembled WGS sequence"/>
</dbReference>
<dbReference type="InterPro" id="IPR028354">
    <property type="entry name" value="GPAT_PlsB"/>
</dbReference>
<dbReference type="PIRSF" id="PIRSF000437">
    <property type="entry name" value="GPAT_DHAPAT"/>
    <property type="match status" value="1"/>
</dbReference>